<proteinExistence type="predicted"/>
<dbReference type="Pfam" id="PF23246">
    <property type="entry name" value="CC_CDK5RAP2"/>
    <property type="match status" value="1"/>
</dbReference>
<reference evidence="4" key="2">
    <citation type="submission" date="2025-09" db="UniProtKB">
        <authorList>
            <consortium name="Ensembl"/>
        </authorList>
    </citation>
    <scope>IDENTIFICATION</scope>
</reference>
<feature type="coiled-coil region" evidence="1">
    <location>
        <begin position="558"/>
        <end position="621"/>
    </location>
</feature>
<evidence type="ECO:0000256" key="1">
    <source>
        <dbReference type="SAM" id="Coils"/>
    </source>
</evidence>
<accession>A0A8D2Q5K4</accession>
<evidence type="ECO:0000313" key="4">
    <source>
        <dbReference type="Ensembl" id="ENSVKKP00000020451.1"/>
    </source>
</evidence>
<feature type="domain" description="CDK5 regulatory subunit-associated protein 2/Myomegalin coiled coil" evidence="3">
    <location>
        <begin position="545"/>
        <end position="667"/>
    </location>
</feature>
<feature type="coiled-coil region" evidence="1">
    <location>
        <begin position="56"/>
        <end position="203"/>
    </location>
</feature>
<evidence type="ECO:0000259" key="3">
    <source>
        <dbReference type="Pfam" id="PF23246"/>
    </source>
</evidence>
<dbReference type="AlphaFoldDB" id="A0A8D2Q5K4"/>
<dbReference type="Ensembl" id="ENSVKKT00000020957.1">
    <property type="protein sequence ID" value="ENSVKKP00000020451.1"/>
    <property type="gene ID" value="ENSVKKG00000013766.1"/>
</dbReference>
<organism evidence="4 5">
    <name type="scientific">Varanus komodoensis</name>
    <name type="common">Komodo dragon</name>
    <dbReference type="NCBI Taxonomy" id="61221"/>
    <lineage>
        <taxon>Eukaryota</taxon>
        <taxon>Metazoa</taxon>
        <taxon>Chordata</taxon>
        <taxon>Craniata</taxon>
        <taxon>Vertebrata</taxon>
        <taxon>Euteleostomi</taxon>
        <taxon>Lepidosauria</taxon>
        <taxon>Squamata</taxon>
        <taxon>Bifurcata</taxon>
        <taxon>Unidentata</taxon>
        <taxon>Episquamata</taxon>
        <taxon>Toxicofera</taxon>
        <taxon>Anguimorpha</taxon>
        <taxon>Paleoanguimorpha</taxon>
        <taxon>Varanoidea</taxon>
        <taxon>Varanidae</taxon>
        <taxon>Varanus</taxon>
    </lineage>
</organism>
<protein>
    <recommendedName>
        <fullName evidence="3">CDK5 regulatory subunit-associated protein 2/Myomegalin coiled coil domain-containing protein</fullName>
    </recommendedName>
</protein>
<feature type="region of interest" description="Disordered" evidence="2">
    <location>
        <begin position="419"/>
        <end position="461"/>
    </location>
</feature>
<reference evidence="4" key="1">
    <citation type="submission" date="2025-08" db="UniProtKB">
        <authorList>
            <consortium name="Ensembl"/>
        </authorList>
    </citation>
    <scope>IDENTIFICATION</scope>
</reference>
<dbReference type="GO" id="GO:0005813">
    <property type="term" value="C:centrosome"/>
    <property type="evidence" value="ECO:0007669"/>
    <property type="project" value="TreeGrafter"/>
</dbReference>
<sequence length="684" mass="76829">YTSALKRKAEMNPRSSQVLLTGGAVSFPRACLSGPQQLQEKLSEMESELRSARHTSQKQDLKLQNLNESLKSKEKESEELNRVIEGQNETIANLQDKLHKSQLRQVQGAEGSAPLHQGELLEAQHALFCAQLEAQQLKRLRQQKERQLAESTRGAQFLEAVLQEEQRQKEAAWHHNKELRAALQQLKAELQSKDWQSRALEREKWAEAQRHERVLRHWSQRLARTEQLLAEERPALAAKMVQTLQQRVSDRDAALERAVDEKFRLLEDREQELQQLHRAVQERERDLEGLRAVLASNQATIQGLEDLLKARGLELQQLQATCQNWKWLREELEAHARRGQARQEHLAQQLWAALCDGHQEATGLSAMLLPRPGPGQEAAVEELCLRLQQRERVVRELLANKSWQATEHTTELQELLQAASAREQQSNVSGPGPSLPADPGPGPRSESPGGAGPPFRSARNSVWERSPALSFPPGVLGKTAELEKELLSSREELRLLAQKERESRLELSALRSEVAAQEQELQVQASDIASLSRSIQIKEGLIKDLQMQLVDPEEVPAVERLTQEVLRLQEEVAGAELRGQGGTGSRRRQLLLSLEGLAAERERLNEALEAERQLYRRLGTRGAPPGSSPQDQTLHLELEAVQGLRGQLEEALARTAEHLSRLESLEGAGGGEPECVPVLSTHAF</sequence>
<dbReference type="GO" id="GO:0060090">
    <property type="term" value="F:molecular adaptor activity"/>
    <property type="evidence" value="ECO:0007669"/>
    <property type="project" value="TreeGrafter"/>
</dbReference>
<dbReference type="GO" id="GO:0090063">
    <property type="term" value="P:positive regulation of microtubule nucleation"/>
    <property type="evidence" value="ECO:0007669"/>
    <property type="project" value="TreeGrafter"/>
</dbReference>
<feature type="coiled-coil region" evidence="1">
    <location>
        <begin position="479"/>
        <end position="527"/>
    </location>
</feature>
<name>A0A8D2Q5K4_VARKO</name>
<feature type="compositionally biased region" description="Pro residues" evidence="2">
    <location>
        <begin position="433"/>
        <end position="442"/>
    </location>
</feature>
<keyword evidence="1" id="KW-0175">Coiled coil</keyword>
<dbReference type="InterPro" id="IPR056273">
    <property type="entry name" value="CDK5RAP2_MYOME_CC"/>
</dbReference>
<feature type="region of interest" description="Disordered" evidence="2">
    <location>
        <begin position="665"/>
        <end position="684"/>
    </location>
</feature>
<dbReference type="PANTHER" id="PTHR46501:SF2">
    <property type="entry name" value="MYOMEGALIN"/>
    <property type="match status" value="1"/>
</dbReference>
<dbReference type="GO" id="GO:0007098">
    <property type="term" value="P:centrosome cycle"/>
    <property type="evidence" value="ECO:0007669"/>
    <property type="project" value="TreeGrafter"/>
</dbReference>
<keyword evidence="5" id="KW-1185">Reference proteome</keyword>
<feature type="coiled-coil region" evidence="1">
    <location>
        <begin position="263"/>
        <end position="335"/>
    </location>
</feature>
<dbReference type="PANTHER" id="PTHR46501">
    <property type="entry name" value="MYOMEGALIN"/>
    <property type="match status" value="1"/>
</dbReference>
<evidence type="ECO:0000256" key="2">
    <source>
        <dbReference type="SAM" id="MobiDB-lite"/>
    </source>
</evidence>
<dbReference type="GO" id="GO:0005794">
    <property type="term" value="C:Golgi apparatus"/>
    <property type="evidence" value="ECO:0007669"/>
    <property type="project" value="TreeGrafter"/>
</dbReference>
<evidence type="ECO:0000313" key="5">
    <source>
        <dbReference type="Proteomes" id="UP000694545"/>
    </source>
</evidence>
<dbReference type="InterPro" id="IPR052593">
    <property type="entry name" value="MT-associated_AKAP9-binding"/>
</dbReference>
<dbReference type="Proteomes" id="UP000694545">
    <property type="component" value="Unplaced"/>
</dbReference>
<dbReference type="GO" id="GO:1903358">
    <property type="term" value="P:regulation of Golgi organization"/>
    <property type="evidence" value="ECO:0007669"/>
    <property type="project" value="TreeGrafter"/>
</dbReference>